<dbReference type="EMBL" id="AP019297">
    <property type="protein sequence ID" value="BBG94015.1"/>
    <property type="molecule type" value="Genomic_DNA"/>
</dbReference>
<dbReference type="AlphaFoldDB" id="A0A4Y1QQ71"/>
<gene>
    <name evidence="12" type="ORF">Prudu_002198</name>
</gene>
<keyword evidence="4 10" id="KW-1003">Cell membrane</keyword>
<proteinExistence type="inferred from homology"/>
<feature type="transmembrane region" description="Helical" evidence="10">
    <location>
        <begin position="131"/>
        <end position="158"/>
    </location>
</feature>
<evidence type="ECO:0000256" key="10">
    <source>
        <dbReference type="RuleBase" id="RU361233"/>
    </source>
</evidence>
<feature type="transmembrane region" description="Helical" evidence="10">
    <location>
        <begin position="53"/>
        <end position="73"/>
    </location>
</feature>
<evidence type="ECO:0000256" key="8">
    <source>
        <dbReference type="ARBA" id="ARBA00023316"/>
    </source>
</evidence>
<dbReference type="GO" id="GO:0005886">
    <property type="term" value="C:plasma membrane"/>
    <property type="evidence" value="ECO:0007669"/>
    <property type="project" value="UniProtKB-SubCell"/>
</dbReference>
<dbReference type="InterPro" id="IPR044173">
    <property type="entry name" value="CASPL"/>
</dbReference>
<organism evidence="12">
    <name type="scientific">Prunus dulcis</name>
    <name type="common">Almond</name>
    <name type="synonym">Amygdalus dulcis</name>
    <dbReference type="NCBI Taxonomy" id="3755"/>
    <lineage>
        <taxon>Eukaryota</taxon>
        <taxon>Viridiplantae</taxon>
        <taxon>Streptophyta</taxon>
        <taxon>Embryophyta</taxon>
        <taxon>Tracheophyta</taxon>
        <taxon>Spermatophyta</taxon>
        <taxon>Magnoliopsida</taxon>
        <taxon>eudicotyledons</taxon>
        <taxon>Gunneridae</taxon>
        <taxon>Pentapetalae</taxon>
        <taxon>rosids</taxon>
        <taxon>fabids</taxon>
        <taxon>Rosales</taxon>
        <taxon>Rosaceae</taxon>
        <taxon>Amygdaloideae</taxon>
        <taxon>Amygdaleae</taxon>
        <taxon>Prunus</taxon>
    </lineage>
</organism>
<comment type="function">
    <text evidence="9">Regulates membrane-cell wall junctions and localized cell wall deposition. Required for establishment of the Casparian strip membrane domain (CSD) and the subsequent formation of Casparian strips, a cell wall modification of the root endodermis that determines an apoplastic barrier between the intraorganismal apoplasm and the extraorganismal apoplasm and prevents lateral diffusion.</text>
</comment>
<comment type="similarity">
    <text evidence="2 10">Belongs to the Casparian strip membrane proteins (CASP) family.</text>
</comment>
<evidence type="ECO:0000256" key="6">
    <source>
        <dbReference type="ARBA" id="ARBA00022989"/>
    </source>
</evidence>
<evidence type="ECO:0000256" key="9">
    <source>
        <dbReference type="ARBA" id="ARBA00025302"/>
    </source>
</evidence>
<dbReference type="InterPro" id="IPR006459">
    <property type="entry name" value="CASP/CASPL"/>
</dbReference>
<comment type="subcellular location">
    <subcellularLocation>
        <location evidence="1 10">Cell membrane</location>
        <topology evidence="1 10">Multi-pass membrane protein</topology>
    </subcellularLocation>
</comment>
<keyword evidence="5 10" id="KW-0812">Transmembrane</keyword>
<feature type="transmembrane region" description="Helical" evidence="10">
    <location>
        <begin position="93"/>
        <end position="119"/>
    </location>
</feature>
<keyword evidence="8" id="KW-0961">Cell wall biogenesis/degradation</keyword>
<evidence type="ECO:0000256" key="2">
    <source>
        <dbReference type="ARBA" id="ARBA00007651"/>
    </source>
</evidence>
<feature type="domain" description="Casparian strip membrane protein" evidence="11">
    <location>
        <begin position="46"/>
        <end position="193"/>
    </location>
</feature>
<evidence type="ECO:0000259" key="11">
    <source>
        <dbReference type="Pfam" id="PF04535"/>
    </source>
</evidence>
<reference evidence="12" key="1">
    <citation type="journal article" date="2019" name="Science">
        <title>Mutation of a bHLH transcription factor allowed almond domestication.</title>
        <authorList>
            <person name="Sanchez-Perez R."/>
            <person name="Pavan S."/>
            <person name="Mazzeo R."/>
            <person name="Moldovan C."/>
            <person name="Aiese Cigliano R."/>
            <person name="Del Cueto J."/>
            <person name="Ricciardi F."/>
            <person name="Lotti C."/>
            <person name="Ricciardi L."/>
            <person name="Dicenta F."/>
            <person name="Lopez-Marques R.L."/>
            <person name="Lindberg Moller B."/>
        </authorList>
    </citation>
    <scope>NUCLEOTIDE SEQUENCE</scope>
</reference>
<evidence type="ECO:0000256" key="1">
    <source>
        <dbReference type="ARBA" id="ARBA00004651"/>
    </source>
</evidence>
<accession>A0A4Y1QQ71</accession>
<sequence length="219" mass="23644">MKSTSGDSTTINIPESRNKTVAKGETPYVRIQAAHPMHDQKGGWKKGISIFDFILRLGATAAALGAAIAMGSSEQTLPFFTQFFQFQASYDDLPTFMFFVIGMGIVGAYLVLSLPFSIVTIVRPHAVAPRLLLLIFDTLALTLNTSCAASAAAIVYLAHNGNSDANWLAICQQFGDFCQQSSGAVVSAFVAVVIFVILILMSASALRKLKTVLNFHFRN</sequence>
<dbReference type="GO" id="GO:0071555">
    <property type="term" value="P:cell wall organization"/>
    <property type="evidence" value="ECO:0007669"/>
    <property type="project" value="UniProtKB-KW"/>
</dbReference>
<protein>
    <recommendedName>
        <fullName evidence="10">CASP-like protein</fullName>
    </recommendedName>
</protein>
<dbReference type="PANTHER" id="PTHR36488:SF11">
    <property type="entry name" value="CASP-LIKE PROTEIN"/>
    <property type="match status" value="1"/>
</dbReference>
<dbReference type="Pfam" id="PF04535">
    <property type="entry name" value="CASP_dom"/>
    <property type="match status" value="1"/>
</dbReference>
<evidence type="ECO:0000256" key="3">
    <source>
        <dbReference type="ARBA" id="ARBA00011489"/>
    </source>
</evidence>
<feature type="transmembrane region" description="Helical" evidence="10">
    <location>
        <begin position="184"/>
        <end position="206"/>
    </location>
</feature>
<dbReference type="NCBIfam" id="TIGR01569">
    <property type="entry name" value="A_tha_TIGR01569"/>
    <property type="match status" value="1"/>
</dbReference>
<evidence type="ECO:0000256" key="5">
    <source>
        <dbReference type="ARBA" id="ARBA00022692"/>
    </source>
</evidence>
<dbReference type="InterPro" id="IPR006702">
    <property type="entry name" value="CASP_dom"/>
</dbReference>
<comment type="subunit">
    <text evidence="3 10">Homodimer and heterodimers.</text>
</comment>
<dbReference type="PANTHER" id="PTHR36488">
    <property type="entry name" value="CASP-LIKE PROTEIN 1U1"/>
    <property type="match status" value="1"/>
</dbReference>
<keyword evidence="7 10" id="KW-0472">Membrane</keyword>
<evidence type="ECO:0000313" key="12">
    <source>
        <dbReference type="EMBL" id="BBG94015.1"/>
    </source>
</evidence>
<evidence type="ECO:0000256" key="4">
    <source>
        <dbReference type="ARBA" id="ARBA00022475"/>
    </source>
</evidence>
<name>A0A4Y1QQ71_PRUDU</name>
<keyword evidence="6 10" id="KW-1133">Transmembrane helix</keyword>
<evidence type="ECO:0000256" key="7">
    <source>
        <dbReference type="ARBA" id="ARBA00023136"/>
    </source>
</evidence>